<dbReference type="PIRSF" id="PIRSF002741">
    <property type="entry name" value="MppA"/>
    <property type="match status" value="1"/>
</dbReference>
<dbReference type="PATRIC" id="fig|1423810.4.peg.1219"/>
<dbReference type="GO" id="GO:0015833">
    <property type="term" value="P:peptide transport"/>
    <property type="evidence" value="ECO:0007669"/>
    <property type="project" value="UniProtKB-KW"/>
</dbReference>
<keyword evidence="3" id="KW-0813">Transport</keyword>
<dbReference type="InterPro" id="IPR030678">
    <property type="entry name" value="Peptide/Ni-bd"/>
</dbReference>
<dbReference type="PANTHER" id="PTHR30290:SF10">
    <property type="entry name" value="PERIPLASMIC OLIGOPEPTIDE-BINDING PROTEIN-RELATED"/>
    <property type="match status" value="1"/>
</dbReference>
<evidence type="ECO:0000256" key="5">
    <source>
        <dbReference type="ARBA" id="ARBA00022856"/>
    </source>
</evidence>
<dbReference type="STRING" id="1423810.FD19_GL001185"/>
<protein>
    <submittedName>
        <fullName evidence="8">ABC-type oligopeptide transport system, periplasmic component</fullName>
    </submittedName>
</protein>
<dbReference type="CDD" id="cd08504">
    <property type="entry name" value="PBP2_OppA"/>
    <property type="match status" value="1"/>
</dbReference>
<dbReference type="RefSeq" id="WP_056969294.1">
    <property type="nucleotide sequence ID" value="NZ_AYZK01000002.1"/>
</dbReference>
<keyword evidence="5" id="KW-0571">Peptide transport</keyword>
<feature type="domain" description="Solute-binding protein family 5" evidence="7">
    <location>
        <begin position="74"/>
        <end position="463"/>
    </location>
</feature>
<feature type="signal peptide" evidence="6">
    <location>
        <begin position="1"/>
        <end position="29"/>
    </location>
</feature>
<comment type="subcellular location">
    <subcellularLocation>
        <location evidence="1">Cell envelope</location>
    </subcellularLocation>
</comment>
<dbReference type="GO" id="GO:1904680">
    <property type="term" value="F:peptide transmembrane transporter activity"/>
    <property type="evidence" value="ECO:0007669"/>
    <property type="project" value="TreeGrafter"/>
</dbReference>
<comment type="caution">
    <text evidence="8">The sequence shown here is derived from an EMBL/GenBank/DDBJ whole genome shotgun (WGS) entry which is preliminary data.</text>
</comment>
<feature type="chain" id="PRO_5006415637" evidence="6">
    <location>
        <begin position="30"/>
        <end position="545"/>
    </location>
</feature>
<dbReference type="FunFam" id="3.90.76.10:FF:000001">
    <property type="entry name" value="Oligopeptide ABC transporter substrate-binding protein"/>
    <property type="match status" value="1"/>
</dbReference>
<organism evidence="8 9">
    <name type="scientific">Lacticaseibacillus thailandensis DSM 22698 = JCM 13996</name>
    <dbReference type="NCBI Taxonomy" id="1423810"/>
    <lineage>
        <taxon>Bacteria</taxon>
        <taxon>Bacillati</taxon>
        <taxon>Bacillota</taxon>
        <taxon>Bacilli</taxon>
        <taxon>Lactobacillales</taxon>
        <taxon>Lactobacillaceae</taxon>
        <taxon>Lacticaseibacillus</taxon>
    </lineage>
</organism>
<dbReference type="Gene3D" id="3.90.76.10">
    <property type="entry name" value="Dipeptide-binding Protein, Domain 1"/>
    <property type="match status" value="1"/>
</dbReference>
<evidence type="ECO:0000313" key="9">
    <source>
        <dbReference type="Proteomes" id="UP000051789"/>
    </source>
</evidence>
<dbReference type="AlphaFoldDB" id="A0A0R2C8J6"/>
<dbReference type="GO" id="GO:0030313">
    <property type="term" value="C:cell envelope"/>
    <property type="evidence" value="ECO:0007669"/>
    <property type="project" value="UniProtKB-SubCell"/>
</dbReference>
<evidence type="ECO:0000256" key="4">
    <source>
        <dbReference type="ARBA" id="ARBA00022729"/>
    </source>
</evidence>
<dbReference type="InterPro" id="IPR039424">
    <property type="entry name" value="SBP_5"/>
</dbReference>
<dbReference type="Proteomes" id="UP000051789">
    <property type="component" value="Unassembled WGS sequence"/>
</dbReference>
<dbReference type="InterPro" id="IPR000914">
    <property type="entry name" value="SBP_5_dom"/>
</dbReference>
<dbReference type="Gene3D" id="3.40.190.10">
    <property type="entry name" value="Periplasmic binding protein-like II"/>
    <property type="match status" value="1"/>
</dbReference>
<dbReference type="GO" id="GO:0043190">
    <property type="term" value="C:ATP-binding cassette (ABC) transporter complex"/>
    <property type="evidence" value="ECO:0007669"/>
    <property type="project" value="InterPro"/>
</dbReference>
<dbReference type="SUPFAM" id="SSF53850">
    <property type="entry name" value="Periplasmic binding protein-like II"/>
    <property type="match status" value="1"/>
</dbReference>
<evidence type="ECO:0000256" key="2">
    <source>
        <dbReference type="ARBA" id="ARBA00005695"/>
    </source>
</evidence>
<gene>
    <name evidence="8" type="ORF">FD19_GL001185</name>
</gene>
<dbReference type="GO" id="GO:0042597">
    <property type="term" value="C:periplasmic space"/>
    <property type="evidence" value="ECO:0007669"/>
    <property type="project" value="UniProtKB-ARBA"/>
</dbReference>
<keyword evidence="5" id="KW-0653">Protein transport</keyword>
<dbReference type="PANTHER" id="PTHR30290">
    <property type="entry name" value="PERIPLASMIC BINDING COMPONENT OF ABC TRANSPORTER"/>
    <property type="match status" value="1"/>
</dbReference>
<keyword evidence="9" id="KW-1185">Reference proteome</keyword>
<evidence type="ECO:0000259" key="7">
    <source>
        <dbReference type="Pfam" id="PF00496"/>
    </source>
</evidence>
<dbReference type="PROSITE" id="PS51257">
    <property type="entry name" value="PROKAR_LIPOPROTEIN"/>
    <property type="match status" value="1"/>
</dbReference>
<sequence>MKKKPLLLGSMLTTMVVLLAACGSSSASAAKTKSMTRMVKDVIQTMDPAQATDVISGQTLQDTTAGLLRFKGKKLEPDLASKMPKVSKDQKTYTFTLRKGAKWSDGKEITAKDFVYSWERAADPKNKSEYSYIFSGIKNADAVIAGKKDPSTMGLKAEGKYKLVVTLDRVMPYFEKMITLQTFNPVEKSEVQKYGSKFGTNSKYITASGPYKLTNWNGSNNTWTEVKNKDYWNAKNVHLDKIKTTVVKDTSTAVNLFQSNKLDDAVISGDTATQMKNDKAYKTMVQGRTTYLEMEQKKVPAFKNQKIRQALSLSINRSQFIKKVLGDGSRPVYTILPYKSMYSANGTDIAAAATKGVKQYNDYNLAKAKQLFKEGMKEAGLTSFSFTITSDDTDAAKSTTEYLQNAFEKLSTNGAKLTVKTKSVPFKTRITLSEQHNFDMVVSGWQGDFPDAISFLDLETTGNAYNFGQWSNAEYDKYVQASKTTDATSTTKRWNDLVKATQIMAKDNGVIPLYQTGEAHLTNTKIKNYDYGPNNMIDMESVTKK</sequence>
<keyword evidence="4 6" id="KW-0732">Signal</keyword>
<evidence type="ECO:0000313" key="8">
    <source>
        <dbReference type="EMBL" id="KRM87664.1"/>
    </source>
</evidence>
<evidence type="ECO:0000256" key="6">
    <source>
        <dbReference type="SAM" id="SignalP"/>
    </source>
</evidence>
<reference evidence="8 9" key="1">
    <citation type="journal article" date="2015" name="Genome Announc.">
        <title>Expanding the biotechnology potential of lactobacilli through comparative genomics of 213 strains and associated genera.</title>
        <authorList>
            <person name="Sun Z."/>
            <person name="Harris H.M."/>
            <person name="McCann A."/>
            <person name="Guo C."/>
            <person name="Argimon S."/>
            <person name="Zhang W."/>
            <person name="Yang X."/>
            <person name="Jeffery I.B."/>
            <person name="Cooney J.C."/>
            <person name="Kagawa T.F."/>
            <person name="Liu W."/>
            <person name="Song Y."/>
            <person name="Salvetti E."/>
            <person name="Wrobel A."/>
            <person name="Rasinkangas P."/>
            <person name="Parkhill J."/>
            <person name="Rea M.C."/>
            <person name="O'Sullivan O."/>
            <person name="Ritari J."/>
            <person name="Douillard F.P."/>
            <person name="Paul Ross R."/>
            <person name="Yang R."/>
            <person name="Briner A.E."/>
            <person name="Felis G.E."/>
            <person name="de Vos W.M."/>
            <person name="Barrangou R."/>
            <person name="Klaenhammer T.R."/>
            <person name="Caufield P.W."/>
            <person name="Cui Y."/>
            <person name="Zhang H."/>
            <person name="O'Toole P.W."/>
        </authorList>
    </citation>
    <scope>NUCLEOTIDE SEQUENCE [LARGE SCALE GENOMIC DNA]</scope>
    <source>
        <strain evidence="8 9">DSM 22698</strain>
    </source>
</reference>
<dbReference type="Pfam" id="PF00496">
    <property type="entry name" value="SBP_bac_5"/>
    <property type="match status" value="1"/>
</dbReference>
<proteinExistence type="inferred from homology"/>
<dbReference type="EMBL" id="AYZK01000002">
    <property type="protein sequence ID" value="KRM87664.1"/>
    <property type="molecule type" value="Genomic_DNA"/>
</dbReference>
<evidence type="ECO:0000256" key="3">
    <source>
        <dbReference type="ARBA" id="ARBA00022448"/>
    </source>
</evidence>
<dbReference type="Gene3D" id="3.10.105.10">
    <property type="entry name" value="Dipeptide-binding Protein, Domain 3"/>
    <property type="match status" value="1"/>
</dbReference>
<name>A0A0R2C8J6_9LACO</name>
<evidence type="ECO:0000256" key="1">
    <source>
        <dbReference type="ARBA" id="ARBA00004196"/>
    </source>
</evidence>
<accession>A0A0R2C8J6</accession>
<comment type="similarity">
    <text evidence="2">Belongs to the bacterial solute-binding protein 5 family.</text>
</comment>